<dbReference type="AlphaFoldDB" id="A0ABD1I6U5"/>
<protein>
    <submittedName>
        <fullName evidence="1">Uncharacterized protein</fullName>
    </submittedName>
</protein>
<organism evidence="1 2">
    <name type="scientific">Salvia divinorum</name>
    <name type="common">Maria pastora</name>
    <name type="synonym">Diviner's sage</name>
    <dbReference type="NCBI Taxonomy" id="28513"/>
    <lineage>
        <taxon>Eukaryota</taxon>
        <taxon>Viridiplantae</taxon>
        <taxon>Streptophyta</taxon>
        <taxon>Embryophyta</taxon>
        <taxon>Tracheophyta</taxon>
        <taxon>Spermatophyta</taxon>
        <taxon>Magnoliopsida</taxon>
        <taxon>eudicotyledons</taxon>
        <taxon>Gunneridae</taxon>
        <taxon>Pentapetalae</taxon>
        <taxon>asterids</taxon>
        <taxon>lamiids</taxon>
        <taxon>Lamiales</taxon>
        <taxon>Lamiaceae</taxon>
        <taxon>Nepetoideae</taxon>
        <taxon>Mentheae</taxon>
        <taxon>Salviinae</taxon>
        <taxon>Salvia</taxon>
        <taxon>Salvia subgen. Calosphace</taxon>
    </lineage>
</organism>
<sequence>MASEFPQQGVFLYKAKWTAEIDKLMLRTIIQMKKAMKWEGTVIPPEIICEASDVIAAEVVLKENSFASAYYYVADPEFRNLSILFGPNSIKSEKEKVIVISDSTVPVINLDNWVGPTKVFDYPTTEGSDSVSSPVIGTISKHHRKLFNEDNPHNNRDSTNQEELRLMRAPKPPKTPVCVGHPARISGQKISSSRCMIPPINQILSSTMLV</sequence>
<name>A0ABD1I6U5_SALDI</name>
<dbReference type="Proteomes" id="UP001567538">
    <property type="component" value="Unassembled WGS sequence"/>
</dbReference>
<evidence type="ECO:0000313" key="2">
    <source>
        <dbReference type="Proteomes" id="UP001567538"/>
    </source>
</evidence>
<evidence type="ECO:0000313" key="1">
    <source>
        <dbReference type="EMBL" id="KAL1564092.1"/>
    </source>
</evidence>
<gene>
    <name evidence="1" type="ORF">AAHA92_06495</name>
</gene>
<keyword evidence="2" id="KW-1185">Reference proteome</keyword>
<reference evidence="1 2" key="1">
    <citation type="submission" date="2024-06" db="EMBL/GenBank/DDBJ databases">
        <title>A chromosome level genome sequence of Diviner's sage (Salvia divinorum).</title>
        <authorList>
            <person name="Ford S.A."/>
            <person name="Ro D.-K."/>
            <person name="Ness R.W."/>
            <person name="Phillips M.A."/>
        </authorList>
    </citation>
    <scope>NUCLEOTIDE SEQUENCE [LARGE SCALE GENOMIC DNA]</scope>
    <source>
        <strain evidence="1">SAF-2024a</strain>
        <tissue evidence="1">Leaf</tissue>
    </source>
</reference>
<comment type="caution">
    <text evidence="1">The sequence shown here is derived from an EMBL/GenBank/DDBJ whole genome shotgun (WGS) entry which is preliminary data.</text>
</comment>
<accession>A0ABD1I6U5</accession>
<proteinExistence type="predicted"/>
<dbReference type="EMBL" id="JBEAFC010000003">
    <property type="protein sequence ID" value="KAL1564092.1"/>
    <property type="molecule type" value="Genomic_DNA"/>
</dbReference>